<feature type="region of interest" description="Disordered" evidence="7">
    <location>
        <begin position="407"/>
        <end position="431"/>
    </location>
</feature>
<feature type="transmembrane region" description="Helical" evidence="8">
    <location>
        <begin position="372"/>
        <end position="398"/>
    </location>
</feature>
<dbReference type="Pfam" id="PF02990">
    <property type="entry name" value="EMP70"/>
    <property type="match status" value="1"/>
</dbReference>
<organism evidence="9 10">
    <name type="scientific">Brettanomyces naardenensis</name>
    <name type="common">Yeast</name>
    <dbReference type="NCBI Taxonomy" id="13370"/>
    <lineage>
        <taxon>Eukaryota</taxon>
        <taxon>Fungi</taxon>
        <taxon>Dikarya</taxon>
        <taxon>Ascomycota</taxon>
        <taxon>Saccharomycotina</taxon>
        <taxon>Pichiomycetes</taxon>
        <taxon>Pichiales</taxon>
        <taxon>Pichiaceae</taxon>
        <taxon>Brettanomyces</taxon>
    </lineage>
</organism>
<feature type="transmembrane region" description="Helical" evidence="8">
    <location>
        <begin position="344"/>
        <end position="366"/>
    </location>
</feature>
<dbReference type="InterPro" id="IPR004240">
    <property type="entry name" value="EMP70"/>
</dbReference>
<keyword evidence="3 8" id="KW-0812">Transmembrane</keyword>
<name>A0A448YGP7_BRENA</name>
<evidence type="ECO:0000256" key="2">
    <source>
        <dbReference type="ARBA" id="ARBA00005227"/>
    </source>
</evidence>
<keyword evidence="4" id="KW-0732">Signal</keyword>
<gene>
    <name evidence="9" type="ORF">BRENAR_LOCUS826</name>
</gene>
<dbReference type="GO" id="GO:0016020">
    <property type="term" value="C:membrane"/>
    <property type="evidence" value="ECO:0007669"/>
    <property type="project" value="UniProtKB-SubCell"/>
</dbReference>
<evidence type="ECO:0000256" key="5">
    <source>
        <dbReference type="ARBA" id="ARBA00022989"/>
    </source>
</evidence>
<evidence type="ECO:0000256" key="3">
    <source>
        <dbReference type="ARBA" id="ARBA00022692"/>
    </source>
</evidence>
<evidence type="ECO:0000256" key="7">
    <source>
        <dbReference type="SAM" id="MobiDB-lite"/>
    </source>
</evidence>
<feature type="compositionally biased region" description="Low complexity" evidence="7">
    <location>
        <begin position="407"/>
        <end position="424"/>
    </location>
</feature>
<protein>
    <submittedName>
        <fullName evidence="9">DEKNAAC101012</fullName>
    </submittedName>
</protein>
<feature type="transmembrane region" description="Helical" evidence="8">
    <location>
        <begin position="449"/>
        <end position="465"/>
    </location>
</feature>
<comment type="subcellular location">
    <subcellularLocation>
        <location evidence="1">Membrane</location>
        <topology evidence="1">Multi-pass membrane protein</topology>
    </subcellularLocation>
</comment>
<keyword evidence="5 8" id="KW-1133">Transmembrane helix</keyword>
<evidence type="ECO:0000256" key="8">
    <source>
        <dbReference type="SAM" id="Phobius"/>
    </source>
</evidence>
<dbReference type="OrthoDB" id="10303960at2759"/>
<dbReference type="InParanoid" id="A0A448YGP7"/>
<evidence type="ECO:0000313" key="10">
    <source>
        <dbReference type="Proteomes" id="UP000290900"/>
    </source>
</evidence>
<evidence type="ECO:0000313" key="9">
    <source>
        <dbReference type="EMBL" id="VEU20091.1"/>
    </source>
</evidence>
<reference evidence="9 10" key="1">
    <citation type="submission" date="2018-12" db="EMBL/GenBank/DDBJ databases">
        <authorList>
            <person name="Tiukova I."/>
            <person name="Dainat J."/>
        </authorList>
    </citation>
    <scope>NUCLEOTIDE SEQUENCE [LARGE SCALE GENOMIC DNA]</scope>
</reference>
<feature type="transmembrane region" description="Helical" evidence="8">
    <location>
        <begin position="516"/>
        <end position="535"/>
    </location>
</feature>
<keyword evidence="10" id="KW-1185">Reference proteome</keyword>
<sequence>MSFLVNGLKPVGGSVDNELSFRTIDYYGGSKLQLEKLVPHKEDAGKCTETSALSSHFFQNSSCLRESIYSVHFKENIGLKTFKPVRYSTEQSRFINTLIRKGYGYTLYVDSRPAALAISSDDAENLDNRFLFTDNIPLGFVDRYGRAVLYNMLRFDVFYKQVSEKRFSLLYTTVYPLSMFRPHVYEDIFEAQDFKCLSQTKVTDVTWMYSVNFHDIEDKDVTPFVPRMPLELKELSSYYRKYVWNCMTVLLVPLLVHFLTARYSSTSHDAKLSHSLSLILSFIVGTSAFTVSSASLGAIFTLIFRTISVACFIVALGISSPLLGIVPSCVFSKLSHGERGTSSASIFAVTTVFIFSVADLLILHSITKDIKLLQVLALLAGVFLLMLVPGTVLGHAIYVKKIEKTQSADSPSGSHSSPPAGSPALDTSAESDEKHLPQNQQSLSLPHQALLVLVTVFACSVPFFYPASESFFFLAYSRNFETSRYLCHCILSFIQFAVPFFLSSRIFLNVISCKRYFVLLSLAVVVSDIIFWSHFLKGFKVLGTTGGTLFLQKALVNLYRWFDNYDTIYLTFFLFNSFVAHCVAAFSIAGLCICF</sequence>
<accession>A0A448YGP7</accession>
<feature type="transmembrane region" description="Helical" evidence="8">
    <location>
        <begin position="242"/>
        <end position="264"/>
    </location>
</feature>
<evidence type="ECO:0000256" key="6">
    <source>
        <dbReference type="ARBA" id="ARBA00023136"/>
    </source>
</evidence>
<dbReference type="AlphaFoldDB" id="A0A448YGP7"/>
<dbReference type="Proteomes" id="UP000290900">
    <property type="component" value="Unassembled WGS sequence"/>
</dbReference>
<feature type="transmembrane region" description="Helical" evidence="8">
    <location>
        <begin position="276"/>
        <end position="300"/>
    </location>
</feature>
<proteinExistence type="inferred from homology"/>
<feature type="transmembrane region" description="Helical" evidence="8">
    <location>
        <begin position="485"/>
        <end position="504"/>
    </location>
</feature>
<feature type="transmembrane region" description="Helical" evidence="8">
    <location>
        <begin position="568"/>
        <end position="594"/>
    </location>
</feature>
<comment type="similarity">
    <text evidence="2">Belongs to the nonaspanin (TM9SF) (TC 9.A.2) family.</text>
</comment>
<evidence type="ECO:0000256" key="4">
    <source>
        <dbReference type="ARBA" id="ARBA00022729"/>
    </source>
</evidence>
<dbReference type="STRING" id="13370.A0A448YGP7"/>
<keyword evidence="6 8" id="KW-0472">Membrane</keyword>
<evidence type="ECO:0000256" key="1">
    <source>
        <dbReference type="ARBA" id="ARBA00004141"/>
    </source>
</evidence>
<feature type="transmembrane region" description="Helical" evidence="8">
    <location>
        <begin position="306"/>
        <end position="332"/>
    </location>
</feature>
<dbReference type="EMBL" id="CAACVR010000002">
    <property type="protein sequence ID" value="VEU20091.1"/>
    <property type="molecule type" value="Genomic_DNA"/>
</dbReference>